<feature type="transmembrane region" description="Helical" evidence="1">
    <location>
        <begin position="188"/>
        <end position="210"/>
    </location>
</feature>
<dbReference type="EMBL" id="JMCC02000023">
    <property type="protein sequence ID" value="KIG17440.1"/>
    <property type="molecule type" value="Genomic_DNA"/>
</dbReference>
<gene>
    <name evidence="3" type="ORF">DB30_03141</name>
</gene>
<sequence>MSAGAGLVSALALYFVLLGTLLASYLLDSADFFAVLDSILVVDTIVVLIWAFVHRADLVGPLRTVGDMRYWGIAVAAVPVTVAIAYGNLWAAQNLVGASSVDALGLCIDAGYSLPLLLLTWSLQPAVIEELAFRGILFERVSAVVEPWAAIVVVAIAFTTLHLAVLSGVFLMCLGVLAGWLRWRSGSIYPGVVLHLLHNAVVVLLMWIGVW</sequence>
<keyword evidence="1" id="KW-1133">Transmembrane helix</keyword>
<feature type="transmembrane region" description="Helical" evidence="1">
    <location>
        <begin position="34"/>
        <end position="53"/>
    </location>
</feature>
<comment type="caution">
    <text evidence="3">The sequence shown here is derived from an EMBL/GenBank/DDBJ whole genome shotgun (WGS) entry which is preliminary data.</text>
</comment>
<dbReference type="GO" id="GO:0004175">
    <property type="term" value="F:endopeptidase activity"/>
    <property type="evidence" value="ECO:0007669"/>
    <property type="project" value="UniProtKB-ARBA"/>
</dbReference>
<feature type="transmembrane region" description="Helical" evidence="1">
    <location>
        <begin position="73"/>
        <end position="91"/>
    </location>
</feature>
<feature type="transmembrane region" description="Helical" evidence="1">
    <location>
        <begin position="148"/>
        <end position="181"/>
    </location>
</feature>
<keyword evidence="1" id="KW-0472">Membrane</keyword>
<accession>A0A0C2D707</accession>
<dbReference type="AlphaFoldDB" id="A0A0C2D707"/>
<name>A0A0C2D707_9BACT</name>
<dbReference type="Proteomes" id="UP000031599">
    <property type="component" value="Unassembled WGS sequence"/>
</dbReference>
<dbReference type="GO" id="GO:0080120">
    <property type="term" value="P:CAAX-box protein maturation"/>
    <property type="evidence" value="ECO:0007669"/>
    <property type="project" value="UniProtKB-ARBA"/>
</dbReference>
<dbReference type="Pfam" id="PF02517">
    <property type="entry name" value="Rce1-like"/>
    <property type="match status" value="1"/>
</dbReference>
<feature type="domain" description="CAAX prenyl protease 2/Lysostaphin resistance protein A-like" evidence="2">
    <location>
        <begin position="114"/>
        <end position="201"/>
    </location>
</feature>
<feature type="transmembrane region" description="Helical" evidence="1">
    <location>
        <begin position="103"/>
        <end position="128"/>
    </location>
</feature>
<evidence type="ECO:0000256" key="1">
    <source>
        <dbReference type="SAM" id="Phobius"/>
    </source>
</evidence>
<feature type="transmembrane region" description="Helical" evidence="1">
    <location>
        <begin position="6"/>
        <end position="27"/>
    </location>
</feature>
<evidence type="ECO:0000313" key="4">
    <source>
        <dbReference type="Proteomes" id="UP000031599"/>
    </source>
</evidence>
<dbReference type="PANTHER" id="PTHR36435">
    <property type="entry name" value="SLR1288 PROTEIN"/>
    <property type="match status" value="1"/>
</dbReference>
<evidence type="ECO:0000313" key="3">
    <source>
        <dbReference type="EMBL" id="KIG17440.1"/>
    </source>
</evidence>
<keyword evidence="1" id="KW-0812">Transmembrane</keyword>
<proteinExistence type="predicted"/>
<dbReference type="PANTHER" id="PTHR36435:SF1">
    <property type="entry name" value="CAAX AMINO TERMINAL PROTEASE FAMILY PROTEIN"/>
    <property type="match status" value="1"/>
</dbReference>
<organism evidence="3 4">
    <name type="scientific">Enhygromyxa salina</name>
    <dbReference type="NCBI Taxonomy" id="215803"/>
    <lineage>
        <taxon>Bacteria</taxon>
        <taxon>Pseudomonadati</taxon>
        <taxon>Myxococcota</taxon>
        <taxon>Polyangia</taxon>
        <taxon>Nannocystales</taxon>
        <taxon>Nannocystaceae</taxon>
        <taxon>Enhygromyxa</taxon>
    </lineage>
</organism>
<protein>
    <submittedName>
        <fullName evidence="3">ABC transporter</fullName>
    </submittedName>
</protein>
<dbReference type="InterPro" id="IPR052710">
    <property type="entry name" value="CAAX_protease"/>
</dbReference>
<dbReference type="InterPro" id="IPR003675">
    <property type="entry name" value="Rce1/LyrA-like_dom"/>
</dbReference>
<reference evidence="3 4" key="1">
    <citation type="submission" date="2014-12" db="EMBL/GenBank/DDBJ databases">
        <title>Genome assembly of Enhygromyxa salina DSM 15201.</title>
        <authorList>
            <person name="Sharma G."/>
            <person name="Subramanian S."/>
        </authorList>
    </citation>
    <scope>NUCLEOTIDE SEQUENCE [LARGE SCALE GENOMIC DNA]</scope>
    <source>
        <strain evidence="3 4">DSM 15201</strain>
    </source>
</reference>
<evidence type="ECO:0000259" key="2">
    <source>
        <dbReference type="Pfam" id="PF02517"/>
    </source>
</evidence>